<dbReference type="AlphaFoldDB" id="A0A0D2WJZ8"/>
<organism evidence="2 3">
    <name type="scientific">Capsaspora owczarzaki (strain ATCC 30864)</name>
    <dbReference type="NCBI Taxonomy" id="595528"/>
    <lineage>
        <taxon>Eukaryota</taxon>
        <taxon>Filasterea</taxon>
        <taxon>Capsaspora</taxon>
    </lineage>
</organism>
<protein>
    <submittedName>
        <fullName evidence="2">Uncharacterized protein</fullName>
    </submittedName>
</protein>
<feature type="compositionally biased region" description="Low complexity" evidence="1">
    <location>
        <begin position="100"/>
        <end position="126"/>
    </location>
</feature>
<feature type="region of interest" description="Disordered" evidence="1">
    <location>
        <begin position="1"/>
        <end position="82"/>
    </location>
</feature>
<proteinExistence type="predicted"/>
<reference evidence="3" key="1">
    <citation type="submission" date="2011-02" db="EMBL/GenBank/DDBJ databases">
        <title>The Genome Sequence of Capsaspora owczarzaki ATCC 30864.</title>
        <authorList>
            <person name="Russ C."/>
            <person name="Cuomo C."/>
            <person name="Burger G."/>
            <person name="Gray M.W."/>
            <person name="Holland P.W.H."/>
            <person name="King N."/>
            <person name="Lang F.B.F."/>
            <person name="Roger A.J."/>
            <person name="Ruiz-Trillo I."/>
            <person name="Young S.K."/>
            <person name="Zeng Q."/>
            <person name="Gargeya S."/>
            <person name="Alvarado L."/>
            <person name="Berlin A."/>
            <person name="Chapman S.B."/>
            <person name="Chen Z."/>
            <person name="Freedman E."/>
            <person name="Gellesch M."/>
            <person name="Goldberg J."/>
            <person name="Griggs A."/>
            <person name="Gujja S."/>
            <person name="Heilman E."/>
            <person name="Heiman D."/>
            <person name="Howarth C."/>
            <person name="Mehta T."/>
            <person name="Neiman D."/>
            <person name="Pearson M."/>
            <person name="Roberts A."/>
            <person name="Saif S."/>
            <person name="Shea T."/>
            <person name="Shenoy N."/>
            <person name="Sisk P."/>
            <person name="Stolte C."/>
            <person name="Sykes S."/>
            <person name="White J."/>
            <person name="Yandava C."/>
            <person name="Haas B."/>
            <person name="Nusbaum C."/>
            <person name="Birren B."/>
        </authorList>
    </citation>
    <scope>NUCLEOTIDE SEQUENCE</scope>
    <source>
        <strain evidence="3">ATCC 30864</strain>
    </source>
</reference>
<feature type="region of interest" description="Disordered" evidence="1">
    <location>
        <begin position="302"/>
        <end position="327"/>
    </location>
</feature>
<feature type="region of interest" description="Disordered" evidence="1">
    <location>
        <begin position="100"/>
        <end position="146"/>
    </location>
</feature>
<name>A0A0D2WJZ8_CAPO3</name>
<feature type="compositionally biased region" description="Polar residues" evidence="1">
    <location>
        <begin position="127"/>
        <end position="146"/>
    </location>
</feature>
<dbReference type="InParanoid" id="A0A0D2WJZ8"/>
<accession>A0A0D2WJZ8</accession>
<gene>
    <name evidence="2" type="ORF">CAOG_001791</name>
</gene>
<evidence type="ECO:0000313" key="3">
    <source>
        <dbReference type="Proteomes" id="UP000008743"/>
    </source>
</evidence>
<dbReference type="RefSeq" id="XP_004364659.1">
    <property type="nucleotide sequence ID" value="XM_004364602.2"/>
</dbReference>
<keyword evidence="3" id="KW-1185">Reference proteome</keyword>
<dbReference type="Proteomes" id="UP000008743">
    <property type="component" value="Unassembled WGS sequence"/>
</dbReference>
<evidence type="ECO:0000313" key="2">
    <source>
        <dbReference type="EMBL" id="KJE90480.1"/>
    </source>
</evidence>
<feature type="compositionally biased region" description="Low complexity" evidence="1">
    <location>
        <begin position="10"/>
        <end position="51"/>
    </location>
</feature>
<feature type="region of interest" description="Disordered" evidence="1">
    <location>
        <begin position="407"/>
        <end position="462"/>
    </location>
</feature>
<dbReference type="EMBL" id="KE346361">
    <property type="protein sequence ID" value="KJE90480.1"/>
    <property type="molecule type" value="Genomic_DNA"/>
</dbReference>
<feature type="compositionally biased region" description="Polar residues" evidence="1">
    <location>
        <begin position="220"/>
        <end position="246"/>
    </location>
</feature>
<feature type="region of interest" description="Disordered" evidence="1">
    <location>
        <begin position="202"/>
        <end position="246"/>
    </location>
</feature>
<feature type="compositionally biased region" description="Low complexity" evidence="1">
    <location>
        <begin position="416"/>
        <end position="432"/>
    </location>
</feature>
<feature type="compositionally biased region" description="Low complexity" evidence="1">
    <location>
        <begin position="71"/>
        <end position="82"/>
    </location>
</feature>
<sequence length="462" mass="48009">MLSVNGVGVAGDADPEQQQQQAFPPLLLPPVLASSSATAAPAATAQTDPMPLQYHFNHSAAFDPDHDGHDPAAAASTPSTSAGFPATAAAAVAAAAAGSAAPPQHPSASSSTSSSSLGLSRQSSATQHAPLSGSPTEPTSGFTTPAYQYNHTEFAPHTHSSLGFGQHHHSFSIVVPPSNLGGVSPLPLSPALPIITNGAPYDSSPGSFTERRRSVSVSSQHSPMLSYRSLSRSPPVSGPSTPTRRLSMSAQNRVIQLQREDSLGEAINRELTHERDTTHSLSLSQSCEDLHLEHVAASLRIPPASPTLSPRAPIHSSRSQTPNLIASPHRIRATSPSPLSSNGGPIKPASVVKHVEPYISPASINKRLSMNFRQRAVSESSVSDYDAQLMLAQRHFSAFVSPTPAAEVDMNGGHDPSSSSSSTMPSQTLLLLSGGGDGYSHLDPNEPAADDSASMPSRVLLP</sequence>
<evidence type="ECO:0000256" key="1">
    <source>
        <dbReference type="SAM" id="MobiDB-lite"/>
    </source>
</evidence>